<keyword evidence="1" id="KW-0732">Signal</keyword>
<dbReference type="Gene3D" id="2.40.128.520">
    <property type="match status" value="1"/>
</dbReference>
<dbReference type="OrthoDB" id="9814399at2"/>
<dbReference type="Proteomes" id="UP000468388">
    <property type="component" value="Unassembled WGS sequence"/>
</dbReference>
<organism evidence="3 4">
    <name type="scientific">Chitinophaga oryziterrae</name>
    <dbReference type="NCBI Taxonomy" id="1031224"/>
    <lineage>
        <taxon>Bacteria</taxon>
        <taxon>Pseudomonadati</taxon>
        <taxon>Bacteroidota</taxon>
        <taxon>Chitinophagia</taxon>
        <taxon>Chitinophagales</taxon>
        <taxon>Chitinophagaceae</taxon>
        <taxon>Chitinophaga</taxon>
    </lineage>
</organism>
<evidence type="ECO:0000313" key="4">
    <source>
        <dbReference type="Proteomes" id="UP000468388"/>
    </source>
</evidence>
<dbReference type="EMBL" id="WRXO01000001">
    <property type="protein sequence ID" value="MVT39833.1"/>
    <property type="molecule type" value="Genomic_DNA"/>
</dbReference>
<dbReference type="PANTHER" id="PTHR36919:SF2">
    <property type="entry name" value="BLL6627 PROTEIN"/>
    <property type="match status" value="1"/>
</dbReference>
<protein>
    <submittedName>
        <fullName evidence="3">DUF2147 domain-containing protein</fullName>
    </submittedName>
</protein>
<feature type="chain" id="PRO_5026653725" evidence="1">
    <location>
        <begin position="21"/>
        <end position="144"/>
    </location>
</feature>
<comment type="caution">
    <text evidence="3">The sequence shown here is derived from an EMBL/GenBank/DDBJ whole genome shotgun (WGS) entry which is preliminary data.</text>
</comment>
<reference evidence="3 4" key="1">
    <citation type="submission" date="2019-12" db="EMBL/GenBank/DDBJ databases">
        <title>The draft genomic sequence of strain Chitinophaga oryziterrae JCM 16595.</title>
        <authorList>
            <person name="Zhang X."/>
        </authorList>
    </citation>
    <scope>NUCLEOTIDE SEQUENCE [LARGE SCALE GENOMIC DNA]</scope>
    <source>
        <strain evidence="3 4">JCM 16595</strain>
    </source>
</reference>
<evidence type="ECO:0000313" key="3">
    <source>
        <dbReference type="EMBL" id="MVT39833.1"/>
    </source>
</evidence>
<dbReference type="PANTHER" id="PTHR36919">
    <property type="entry name" value="BLR1215 PROTEIN"/>
    <property type="match status" value="1"/>
</dbReference>
<dbReference type="AlphaFoldDB" id="A0A6N8J474"/>
<accession>A0A6N8J474</accession>
<keyword evidence="4" id="KW-1185">Reference proteome</keyword>
<sequence>MKRLAFILIILIISTGSIFAQTPAADRVLGNWLNAEKDARIEIYRTGNKYYGKIIWGKNIFNPDGSSRTDTKNPDNKLKSRLLLNLVILTNFTYDDGEWNGGKIYDPKSGKTYSCFMKLDGTSLKIKGYIGITLLGRTTIWTRG</sequence>
<gene>
    <name evidence="3" type="ORF">GO495_04505</name>
</gene>
<dbReference type="RefSeq" id="WP_157298480.1">
    <property type="nucleotide sequence ID" value="NZ_BAAAZB010000005.1"/>
</dbReference>
<proteinExistence type="predicted"/>
<feature type="domain" description="DUF2147" evidence="2">
    <location>
        <begin position="30"/>
        <end position="143"/>
    </location>
</feature>
<dbReference type="InterPro" id="IPR019223">
    <property type="entry name" value="DUF2147"/>
</dbReference>
<feature type="signal peptide" evidence="1">
    <location>
        <begin position="1"/>
        <end position="20"/>
    </location>
</feature>
<evidence type="ECO:0000256" key="1">
    <source>
        <dbReference type="SAM" id="SignalP"/>
    </source>
</evidence>
<dbReference type="Pfam" id="PF09917">
    <property type="entry name" value="DUF2147"/>
    <property type="match status" value="1"/>
</dbReference>
<name>A0A6N8J474_9BACT</name>
<evidence type="ECO:0000259" key="2">
    <source>
        <dbReference type="Pfam" id="PF09917"/>
    </source>
</evidence>